<dbReference type="GO" id="GO:0097347">
    <property type="term" value="C:TAM protein secretion complex"/>
    <property type="evidence" value="ECO:0007669"/>
    <property type="project" value="TreeGrafter"/>
</dbReference>
<evidence type="ECO:0000256" key="4">
    <source>
        <dbReference type="ARBA" id="ARBA00023136"/>
    </source>
</evidence>
<protein>
    <recommendedName>
        <fullName evidence="7">Translocation and assembly module TamB C-terminal domain-containing protein</fullName>
    </recommendedName>
</protein>
<keyword evidence="9" id="KW-1185">Reference proteome</keyword>
<comment type="caution">
    <text evidence="8">The sequence shown here is derived from an EMBL/GenBank/DDBJ whole genome shotgun (WGS) entry which is preliminary data.</text>
</comment>
<keyword evidence="4 6" id="KW-0472">Membrane</keyword>
<dbReference type="InterPro" id="IPR007452">
    <property type="entry name" value="TamB_C"/>
</dbReference>
<dbReference type="Proteomes" id="UP000235916">
    <property type="component" value="Unassembled WGS sequence"/>
</dbReference>
<evidence type="ECO:0000256" key="1">
    <source>
        <dbReference type="ARBA" id="ARBA00004167"/>
    </source>
</evidence>
<keyword evidence="3 6" id="KW-1133">Transmembrane helix</keyword>
<dbReference type="Pfam" id="PF04357">
    <property type="entry name" value="TamB"/>
    <property type="match status" value="1"/>
</dbReference>
<feature type="region of interest" description="Disordered" evidence="5">
    <location>
        <begin position="459"/>
        <end position="479"/>
    </location>
</feature>
<feature type="region of interest" description="Disordered" evidence="5">
    <location>
        <begin position="725"/>
        <end position="747"/>
    </location>
</feature>
<dbReference type="GO" id="GO:0009306">
    <property type="term" value="P:protein secretion"/>
    <property type="evidence" value="ECO:0007669"/>
    <property type="project" value="InterPro"/>
</dbReference>
<dbReference type="PANTHER" id="PTHR36985:SF1">
    <property type="entry name" value="TRANSLOCATION AND ASSEMBLY MODULE SUBUNIT TAMB"/>
    <property type="match status" value="1"/>
</dbReference>
<feature type="transmembrane region" description="Helical" evidence="6">
    <location>
        <begin position="56"/>
        <end position="78"/>
    </location>
</feature>
<evidence type="ECO:0000256" key="6">
    <source>
        <dbReference type="SAM" id="Phobius"/>
    </source>
</evidence>
<dbReference type="EMBL" id="POSP01000003">
    <property type="protein sequence ID" value="PND37596.1"/>
    <property type="molecule type" value="Genomic_DNA"/>
</dbReference>
<comment type="subcellular location">
    <subcellularLocation>
        <location evidence="1">Membrane</location>
        <topology evidence="1">Single-pass membrane protein</topology>
    </subcellularLocation>
</comment>
<proteinExistence type="predicted"/>
<evidence type="ECO:0000313" key="9">
    <source>
        <dbReference type="Proteomes" id="UP000235916"/>
    </source>
</evidence>
<feature type="region of interest" description="Disordered" evidence="5">
    <location>
        <begin position="1"/>
        <end position="50"/>
    </location>
</feature>
<feature type="compositionally biased region" description="Polar residues" evidence="5">
    <location>
        <begin position="735"/>
        <end position="747"/>
    </location>
</feature>
<evidence type="ECO:0000256" key="2">
    <source>
        <dbReference type="ARBA" id="ARBA00022692"/>
    </source>
</evidence>
<evidence type="ECO:0000256" key="3">
    <source>
        <dbReference type="ARBA" id="ARBA00022989"/>
    </source>
</evidence>
<dbReference type="GO" id="GO:0005886">
    <property type="term" value="C:plasma membrane"/>
    <property type="evidence" value="ECO:0007669"/>
    <property type="project" value="InterPro"/>
</dbReference>
<feature type="domain" description="Translocation and assembly module TamB C-terminal" evidence="7">
    <location>
        <begin position="1159"/>
        <end position="1494"/>
    </location>
</feature>
<dbReference type="PANTHER" id="PTHR36985">
    <property type="entry name" value="TRANSLOCATION AND ASSEMBLY MODULE SUBUNIT TAMB"/>
    <property type="match status" value="1"/>
</dbReference>
<evidence type="ECO:0000259" key="7">
    <source>
        <dbReference type="Pfam" id="PF04357"/>
    </source>
</evidence>
<feature type="compositionally biased region" description="Low complexity" evidence="5">
    <location>
        <begin position="27"/>
        <end position="43"/>
    </location>
</feature>
<accession>A0A2N8KVW7</accession>
<keyword evidence="2 6" id="KW-0812">Transmembrane</keyword>
<evidence type="ECO:0000313" key="8">
    <source>
        <dbReference type="EMBL" id="PND37596.1"/>
    </source>
</evidence>
<reference evidence="8 9" key="1">
    <citation type="submission" date="2018-01" db="EMBL/GenBank/DDBJ databases">
        <title>Draft genome sequence of Paucibacter aquatile CR182 isolated from freshwater of the Nakdong River.</title>
        <authorList>
            <person name="Choi A."/>
            <person name="Chung E.J."/>
        </authorList>
    </citation>
    <scope>NUCLEOTIDE SEQUENCE [LARGE SCALE GENOMIC DNA]</scope>
    <source>
        <strain evidence="8 9">CR182</strain>
    </source>
</reference>
<evidence type="ECO:0000256" key="5">
    <source>
        <dbReference type="SAM" id="MobiDB-lite"/>
    </source>
</evidence>
<sequence>MASRFDGDDDDDKRQRREPRPGPMSEPDSTPGTPAAPAGDSSPAPKPAPARRGRGLLLGLMTLPVLAGSAGLGLWWGLGSEAGSRWLLQQVPGLQVEAPQGSLIGDFSAQRLSLTIPGGQDRIEIDDLRWTGLSLAWNRSPLLWGDLMVERLSARQVTVHLAPSAEPSPVPEELPIPLGVHIAQLQVDRLSLPTLSPLPVHGLQARVDLSTVTDNNPGAEHRLQIQQLAWDQMQLSGSATLGAGSGLPLQASLGLKSAAQADLPAWGAQLELHGPLAQLQLQAALSAQNQQLQAQAQLRPFAAWPLPQLQLDTQQLDLSALMSGLPKTALSGQVSLLADSSTTGKKNSKQPALLIKAQLANHAAGLWNEQRLPVRQLSLDAEASALDPSQIQLRAFDVLLGSSALPAGRLRGSGKSSSAGGSQLTLSLENLRSEGLDARAAGLLAAGTVELSTSQGLIEAGNDASGQHDKKSAASSPPLQLRIKTDLQGRWLPPGPVTPAAARAQLAAPAATSPQNAPLNAHSPVRLQASAVASMQGLDLQELLMQAGEAQLKGSAKLAFSRPGSLAGGWQLQANARGMVPELRRLWPQAPGPSARLDLDLSADLQAPAQQSKAGLLAQAPRGQARLRLLPGSQAGMELAADLSYERANDQQVPTLRADLQAGGNQLQGRAQLLADHSLEGQLQLQAPQLQALQPLWQALAPALAKGEPAHQLAGSLSGQLAWQGRAEADRSGGKNATSSTPRWSWQSQTELQGQALKLDQLSLDKARLNAKLASALNAPLALQLDLEQLKSPEAQLPQVQLQLSGSWIQHQLQLSGLGTALLPAALRPAHQPADQPSRSQFQIGLKGSLGTAGTASPSASELAQLWAQGGQWRASGLKLDARVPAATAASKTARPADKAPAPWLQAQDLALRVESGPQGQLSGAQFEPGRLELLGAGLRWQQLAWKAAEGPDQLQLDLVLEPLAVAPLLARWQPDFGWGGDLVVDGSARIHTLPQLGVELSLQRRSGDLKVTDDGGTQALGLSELRLGVIGAPGRWHLTQAFAGSNIGVLAGAVTARNEGAEASPWPSAQSHLEGVLEARVDNLSAWGAWVPSGWRVAGGLAASASFAGKLNDPQVVGQIQGSKLGLRNPLLGIDVQDGSFALQLKGSHAELQQLRLRAGEGELNAQGKLQLGAKPQADIQAQANKFALLRRVDRRLAVNGQLRLHMDAQALDLQGKLDVEDGLFDFSRGNAPELDDDVEVRRVAQVPAAPAESAAARRQIKLKLDIDLGQKLRVRGHGVDTLLAGELQMTQAQGRPQLHGSIRTVNGSVDAYGQKLTIEKGQVTFSGVMDNPRLDILAIRPGEEEVRVGVTIGGSAQSPRIKLFSDPDMADTAKLSWLLLGRAPDNLERSDTALLQKAAMALLNGGGESRTGKVIKSIGLDELSVSEGNGEVRGTVVRVGKQLSKRWYVAFERGLNATQGSWQLIYRIAQRFTLRGQAGDENALDLIWQWKWE</sequence>
<gene>
    <name evidence="8" type="ORF">C1O66_08705</name>
</gene>
<organism evidence="8 9">
    <name type="scientific">Kinneretia aquatilis</name>
    <dbReference type="NCBI Taxonomy" id="2070761"/>
    <lineage>
        <taxon>Bacteria</taxon>
        <taxon>Pseudomonadati</taxon>
        <taxon>Pseudomonadota</taxon>
        <taxon>Betaproteobacteria</taxon>
        <taxon>Burkholderiales</taxon>
        <taxon>Sphaerotilaceae</taxon>
        <taxon>Roseateles</taxon>
    </lineage>
</organism>
<name>A0A2N8KVW7_9BURK</name>